<dbReference type="InterPro" id="IPR044277">
    <property type="entry name" value="GIP1"/>
</dbReference>
<feature type="compositionally biased region" description="Polar residues" evidence="1">
    <location>
        <begin position="108"/>
        <end position="120"/>
    </location>
</feature>
<feature type="region of interest" description="Disordered" evidence="1">
    <location>
        <begin position="76"/>
        <end position="149"/>
    </location>
</feature>
<evidence type="ECO:0000313" key="2">
    <source>
        <dbReference type="EMBL" id="MQL89168.1"/>
    </source>
</evidence>
<feature type="compositionally biased region" description="Basic and acidic residues" evidence="1">
    <location>
        <begin position="1"/>
        <end position="11"/>
    </location>
</feature>
<dbReference type="OrthoDB" id="753279at2759"/>
<dbReference type="EMBL" id="NMUH01001123">
    <property type="protein sequence ID" value="MQL89168.1"/>
    <property type="molecule type" value="Genomic_DNA"/>
</dbReference>
<name>A0A843UZR4_COLES</name>
<sequence length="230" mass="24641">MSDAAHVKVESDAQSGPLLNSRTSGEALVDLQKKLEELCFSDSEHVIIPDHLQVPEAERCGLSFGSFDASFGIGKRSAFSNDADGEKSTTLPTELSQEHEDNRGEPILSTQVPPSANQEEQYPEHHPETSSQMPDSPSNNEGDNSLNSCVVSDFEQPNEASGVAEGGAQFSVVHTAPAYSAFGLVPPMLGSQLAPFESSESQAREASRVASFITVRKNATLKVLELLLLL</sequence>
<feature type="compositionally biased region" description="Polar residues" evidence="1">
    <location>
        <begin position="12"/>
        <end position="21"/>
    </location>
</feature>
<evidence type="ECO:0000256" key="1">
    <source>
        <dbReference type="SAM" id="MobiDB-lite"/>
    </source>
</evidence>
<proteinExistence type="predicted"/>
<feature type="compositionally biased region" description="Polar residues" evidence="1">
    <location>
        <begin position="129"/>
        <end position="149"/>
    </location>
</feature>
<protein>
    <submittedName>
        <fullName evidence="2">Uncharacterized protein</fullName>
    </submittedName>
</protein>
<reference evidence="2" key="1">
    <citation type="submission" date="2017-07" db="EMBL/GenBank/DDBJ databases">
        <title>Taro Niue Genome Assembly and Annotation.</title>
        <authorList>
            <person name="Atibalentja N."/>
            <person name="Keating K."/>
            <person name="Fields C.J."/>
        </authorList>
    </citation>
    <scope>NUCLEOTIDE SEQUENCE</scope>
    <source>
        <strain evidence="2">Niue_2</strain>
        <tissue evidence="2">Leaf</tissue>
    </source>
</reference>
<gene>
    <name evidence="2" type="ORF">Taro_021735</name>
</gene>
<dbReference type="GO" id="GO:0051082">
    <property type="term" value="F:unfolded protein binding"/>
    <property type="evidence" value="ECO:0007669"/>
    <property type="project" value="TreeGrafter"/>
</dbReference>
<evidence type="ECO:0000313" key="3">
    <source>
        <dbReference type="Proteomes" id="UP000652761"/>
    </source>
</evidence>
<organism evidence="2 3">
    <name type="scientific">Colocasia esculenta</name>
    <name type="common">Wild taro</name>
    <name type="synonym">Arum esculentum</name>
    <dbReference type="NCBI Taxonomy" id="4460"/>
    <lineage>
        <taxon>Eukaryota</taxon>
        <taxon>Viridiplantae</taxon>
        <taxon>Streptophyta</taxon>
        <taxon>Embryophyta</taxon>
        <taxon>Tracheophyta</taxon>
        <taxon>Spermatophyta</taxon>
        <taxon>Magnoliopsida</taxon>
        <taxon>Liliopsida</taxon>
        <taxon>Araceae</taxon>
        <taxon>Aroideae</taxon>
        <taxon>Colocasieae</taxon>
        <taxon>Colocasia</taxon>
    </lineage>
</organism>
<dbReference type="PANTHER" id="PTHR46775">
    <property type="entry name" value="FLOCCULATION PROTEIN (DUF1296)"/>
    <property type="match status" value="1"/>
</dbReference>
<dbReference type="AlphaFoldDB" id="A0A843UZR4"/>
<keyword evidence="3" id="KW-1185">Reference proteome</keyword>
<feature type="region of interest" description="Disordered" evidence="1">
    <location>
        <begin position="1"/>
        <end position="21"/>
    </location>
</feature>
<dbReference type="PANTHER" id="PTHR46775:SF1">
    <property type="entry name" value="FLOCCULATION PROTEIN (DUF1296)"/>
    <property type="match status" value="1"/>
</dbReference>
<dbReference type="Proteomes" id="UP000652761">
    <property type="component" value="Unassembled WGS sequence"/>
</dbReference>
<comment type="caution">
    <text evidence="2">The sequence shown here is derived from an EMBL/GenBank/DDBJ whole genome shotgun (WGS) entry which is preliminary data.</text>
</comment>
<accession>A0A843UZR4</accession>